<name>A0A5C5G3L5_9BASI</name>
<evidence type="ECO:0000313" key="3">
    <source>
        <dbReference type="Proteomes" id="UP000311382"/>
    </source>
</evidence>
<dbReference type="Proteomes" id="UP000311382">
    <property type="component" value="Unassembled WGS sequence"/>
</dbReference>
<keyword evidence="3" id="KW-1185">Reference proteome</keyword>
<proteinExistence type="predicted"/>
<dbReference type="EMBL" id="SOZI01000014">
    <property type="protein sequence ID" value="TNY23176.1"/>
    <property type="molecule type" value="Genomic_DNA"/>
</dbReference>
<protein>
    <recommendedName>
        <fullName evidence="4">Secreted protein</fullName>
    </recommendedName>
</protein>
<keyword evidence="1" id="KW-0732">Signal</keyword>
<evidence type="ECO:0000256" key="1">
    <source>
        <dbReference type="SAM" id="SignalP"/>
    </source>
</evidence>
<evidence type="ECO:0000313" key="2">
    <source>
        <dbReference type="EMBL" id="TNY23176.1"/>
    </source>
</evidence>
<sequence>MQLHRLPLLALLALAHAPSERATGLPRRPELGLARYWSTLAAPPSAALPNLKSASCSSALQAPLAHADAWTAAHVNRGLSPLATARAPC</sequence>
<feature type="chain" id="PRO_5022723411" description="Secreted protein" evidence="1">
    <location>
        <begin position="23"/>
        <end position="89"/>
    </location>
</feature>
<evidence type="ECO:0008006" key="4">
    <source>
        <dbReference type="Google" id="ProtNLM"/>
    </source>
</evidence>
<organism evidence="2 3">
    <name type="scientific">Rhodotorula diobovata</name>
    <dbReference type="NCBI Taxonomy" id="5288"/>
    <lineage>
        <taxon>Eukaryota</taxon>
        <taxon>Fungi</taxon>
        <taxon>Dikarya</taxon>
        <taxon>Basidiomycota</taxon>
        <taxon>Pucciniomycotina</taxon>
        <taxon>Microbotryomycetes</taxon>
        <taxon>Sporidiobolales</taxon>
        <taxon>Sporidiobolaceae</taxon>
        <taxon>Rhodotorula</taxon>
    </lineage>
</organism>
<dbReference type="AlphaFoldDB" id="A0A5C5G3L5"/>
<reference evidence="2 3" key="1">
    <citation type="submission" date="2019-03" db="EMBL/GenBank/DDBJ databases">
        <title>Rhodosporidium diobovatum UCD-FST 08-225 genome sequencing, assembly, and annotation.</title>
        <authorList>
            <person name="Fakankun I.U."/>
            <person name="Fristensky B."/>
            <person name="Levin D.B."/>
        </authorList>
    </citation>
    <scope>NUCLEOTIDE SEQUENCE [LARGE SCALE GENOMIC DNA]</scope>
    <source>
        <strain evidence="2 3">UCD-FST 08-225</strain>
    </source>
</reference>
<feature type="signal peptide" evidence="1">
    <location>
        <begin position="1"/>
        <end position="22"/>
    </location>
</feature>
<comment type="caution">
    <text evidence="2">The sequence shown here is derived from an EMBL/GenBank/DDBJ whole genome shotgun (WGS) entry which is preliminary data.</text>
</comment>
<accession>A0A5C5G3L5</accession>
<gene>
    <name evidence="2" type="ORF">DMC30DRAFT_55835</name>
</gene>